<feature type="non-terminal residue" evidence="1">
    <location>
        <position position="1"/>
    </location>
</feature>
<dbReference type="AlphaFoldDB" id="A0AA38KYT5"/>
<proteinExistence type="predicted"/>
<reference evidence="1 2" key="1">
    <citation type="journal article" date="2021" name="Nat. Plants">
        <title>The Taxus genome provides insights into paclitaxel biosynthesis.</title>
        <authorList>
            <person name="Xiong X."/>
            <person name="Gou J."/>
            <person name="Liao Q."/>
            <person name="Li Y."/>
            <person name="Zhou Q."/>
            <person name="Bi G."/>
            <person name="Li C."/>
            <person name="Du R."/>
            <person name="Wang X."/>
            <person name="Sun T."/>
            <person name="Guo L."/>
            <person name="Liang H."/>
            <person name="Lu P."/>
            <person name="Wu Y."/>
            <person name="Zhang Z."/>
            <person name="Ro D.K."/>
            <person name="Shang Y."/>
            <person name="Huang S."/>
            <person name="Yan J."/>
        </authorList>
    </citation>
    <scope>NUCLEOTIDE SEQUENCE [LARGE SCALE GENOMIC DNA]</scope>
    <source>
        <strain evidence="1">Ta-2019</strain>
    </source>
</reference>
<dbReference type="Proteomes" id="UP000824469">
    <property type="component" value="Unassembled WGS sequence"/>
</dbReference>
<sequence>SLRMGSCISSDYSSNHDKPLNLLTTKLILMDGSIQEFSESVKCHEILSKYSGGGHFICSSAGLYTGQHISEVLHEDDLLQVGEFYFLLPNRRLNFVLTDLDMASMLLKANGAIEKRKNCKGKVQPLFDMHLHEEEEEEEEDSAPLPVCCMSKTASAASASNRMKQNRQYKLETILEGS</sequence>
<comment type="caution">
    <text evidence="1">The sequence shown here is derived from an EMBL/GenBank/DDBJ whole genome shotgun (WGS) entry which is preliminary data.</text>
</comment>
<protein>
    <submittedName>
        <fullName evidence="1">Uncharacterized protein</fullName>
    </submittedName>
</protein>
<dbReference type="EMBL" id="JAHRHJ020000006">
    <property type="protein sequence ID" value="KAH9310341.1"/>
    <property type="molecule type" value="Genomic_DNA"/>
</dbReference>
<keyword evidence="2" id="KW-1185">Reference proteome</keyword>
<evidence type="ECO:0000313" key="1">
    <source>
        <dbReference type="EMBL" id="KAH9310341.1"/>
    </source>
</evidence>
<gene>
    <name evidence="1" type="ORF">KI387_025376</name>
</gene>
<name>A0AA38KYT5_TAXCH</name>
<evidence type="ECO:0000313" key="2">
    <source>
        <dbReference type="Proteomes" id="UP000824469"/>
    </source>
</evidence>
<dbReference type="InterPro" id="IPR025322">
    <property type="entry name" value="PADRE_dom"/>
</dbReference>
<organism evidence="1 2">
    <name type="scientific">Taxus chinensis</name>
    <name type="common">Chinese yew</name>
    <name type="synonym">Taxus wallichiana var. chinensis</name>
    <dbReference type="NCBI Taxonomy" id="29808"/>
    <lineage>
        <taxon>Eukaryota</taxon>
        <taxon>Viridiplantae</taxon>
        <taxon>Streptophyta</taxon>
        <taxon>Embryophyta</taxon>
        <taxon>Tracheophyta</taxon>
        <taxon>Spermatophyta</taxon>
        <taxon>Pinopsida</taxon>
        <taxon>Pinidae</taxon>
        <taxon>Conifers II</taxon>
        <taxon>Cupressales</taxon>
        <taxon>Taxaceae</taxon>
        <taxon>Taxus</taxon>
    </lineage>
</organism>
<accession>A0AA38KYT5</accession>
<dbReference type="Pfam" id="PF14009">
    <property type="entry name" value="PADRE"/>
    <property type="match status" value="1"/>
</dbReference>
<dbReference type="PANTHER" id="PTHR33052">
    <property type="entry name" value="DUF4228 DOMAIN PROTEIN-RELATED"/>
    <property type="match status" value="1"/>
</dbReference>